<evidence type="ECO:0000313" key="6">
    <source>
        <dbReference type="Proteomes" id="UP000266118"/>
    </source>
</evidence>
<organism evidence="5 6">
    <name type="scientific">Arachidicoccus soli</name>
    <dbReference type="NCBI Taxonomy" id="2341117"/>
    <lineage>
        <taxon>Bacteria</taxon>
        <taxon>Pseudomonadati</taxon>
        <taxon>Bacteroidota</taxon>
        <taxon>Chitinophagia</taxon>
        <taxon>Chitinophagales</taxon>
        <taxon>Chitinophagaceae</taxon>
        <taxon>Arachidicoccus</taxon>
    </lineage>
</organism>
<feature type="domain" description="HTH marR-type" evidence="4">
    <location>
        <begin position="4"/>
        <end position="138"/>
    </location>
</feature>
<protein>
    <submittedName>
        <fullName evidence="5">MarR family transcriptional regulator</fullName>
    </submittedName>
</protein>
<evidence type="ECO:0000256" key="3">
    <source>
        <dbReference type="ARBA" id="ARBA00023163"/>
    </source>
</evidence>
<dbReference type="InterPro" id="IPR036388">
    <property type="entry name" value="WH-like_DNA-bd_sf"/>
</dbReference>
<evidence type="ECO:0000313" key="5">
    <source>
        <dbReference type="EMBL" id="AYD47041.1"/>
    </source>
</evidence>
<dbReference type="GO" id="GO:0003700">
    <property type="term" value="F:DNA-binding transcription factor activity"/>
    <property type="evidence" value="ECO:0007669"/>
    <property type="project" value="InterPro"/>
</dbReference>
<dbReference type="SUPFAM" id="SSF46785">
    <property type="entry name" value="Winged helix' DNA-binding domain"/>
    <property type="match status" value="1"/>
</dbReference>
<dbReference type="RefSeq" id="WP_119985731.1">
    <property type="nucleotide sequence ID" value="NZ_CP032489.1"/>
</dbReference>
<dbReference type="EMBL" id="CP032489">
    <property type="protein sequence ID" value="AYD47041.1"/>
    <property type="molecule type" value="Genomic_DNA"/>
</dbReference>
<dbReference type="PRINTS" id="PR00598">
    <property type="entry name" value="HTHMARR"/>
</dbReference>
<dbReference type="KEGG" id="ark:D6B99_05090"/>
<dbReference type="InterPro" id="IPR036390">
    <property type="entry name" value="WH_DNA-bd_sf"/>
</dbReference>
<dbReference type="PANTHER" id="PTHR42756:SF1">
    <property type="entry name" value="TRANSCRIPTIONAL REPRESSOR OF EMRAB OPERON"/>
    <property type="match status" value="1"/>
</dbReference>
<dbReference type="GO" id="GO:0003677">
    <property type="term" value="F:DNA binding"/>
    <property type="evidence" value="ECO:0007669"/>
    <property type="project" value="UniProtKB-KW"/>
</dbReference>
<evidence type="ECO:0000259" key="4">
    <source>
        <dbReference type="PROSITE" id="PS50995"/>
    </source>
</evidence>
<reference evidence="5 6" key="1">
    <citation type="submission" date="2018-09" db="EMBL/GenBank/DDBJ databases">
        <title>Arachidicoccus sp. nov., a bacterium isolated from soil.</title>
        <authorList>
            <person name="Weon H.-Y."/>
            <person name="Kwon S.-W."/>
            <person name="Lee S.A."/>
        </authorList>
    </citation>
    <scope>NUCLEOTIDE SEQUENCE [LARGE SCALE GENOMIC DNA]</scope>
    <source>
        <strain evidence="5 6">KIS59-12</strain>
    </source>
</reference>
<name>A0A386HNJ9_9BACT</name>
<dbReference type="InterPro" id="IPR000835">
    <property type="entry name" value="HTH_MarR-typ"/>
</dbReference>
<dbReference type="OrthoDB" id="996843at2"/>
<sequence length="144" mass="16374">MQNKLELTGLLARTTMLYRMKINALLFENNIDLSSEMCGTLIELWKADGKSQQELADTLHKDKGGMTKIIKNLERRTLIICPVDKTDRRQKKIQLTSKGKELQKEVEPLINKLRLGALEGIASQDLDITDNVLKSIILNLDKKL</sequence>
<dbReference type="Pfam" id="PF01047">
    <property type="entry name" value="MarR"/>
    <property type="match status" value="1"/>
</dbReference>
<dbReference type="SMART" id="SM00347">
    <property type="entry name" value="HTH_MARR"/>
    <property type="match status" value="1"/>
</dbReference>
<dbReference type="PANTHER" id="PTHR42756">
    <property type="entry name" value="TRANSCRIPTIONAL REGULATOR, MARR"/>
    <property type="match status" value="1"/>
</dbReference>
<evidence type="ECO:0000256" key="2">
    <source>
        <dbReference type="ARBA" id="ARBA00023125"/>
    </source>
</evidence>
<accession>A0A386HNJ9</accession>
<dbReference type="Gene3D" id="1.10.10.10">
    <property type="entry name" value="Winged helix-like DNA-binding domain superfamily/Winged helix DNA-binding domain"/>
    <property type="match status" value="1"/>
</dbReference>
<keyword evidence="6" id="KW-1185">Reference proteome</keyword>
<evidence type="ECO:0000256" key="1">
    <source>
        <dbReference type="ARBA" id="ARBA00023015"/>
    </source>
</evidence>
<keyword evidence="1" id="KW-0805">Transcription regulation</keyword>
<proteinExistence type="predicted"/>
<gene>
    <name evidence="5" type="ORF">D6B99_05090</name>
</gene>
<keyword evidence="3" id="KW-0804">Transcription</keyword>
<dbReference type="PROSITE" id="PS50995">
    <property type="entry name" value="HTH_MARR_2"/>
    <property type="match status" value="1"/>
</dbReference>
<dbReference type="Proteomes" id="UP000266118">
    <property type="component" value="Chromosome"/>
</dbReference>
<keyword evidence="2" id="KW-0238">DNA-binding</keyword>
<dbReference type="AlphaFoldDB" id="A0A386HNJ9"/>